<evidence type="ECO:0000313" key="16">
    <source>
        <dbReference type="Proteomes" id="UP000014500"/>
    </source>
</evidence>
<sequence length="1237" mass="139545">MDPLIYDEAIKDQGALNSHPSYTDKDFEGHRAHDVYVGVHIGSTHKRHPRHRRHRHHHHRHRRGEESGDDRPLTPPAQRVHFLLGEEEDDMHESHPLFSEMEELHIDGDEVEWRETARWVKFEEDVEEGGNRWSKPHVATLSLHSLFELRSCVLNGTVMLDLEGTSLEQIADLVLENMVNAKHIQDDQRDRIKEILLKRHRHLHERRHDNKTSRIPLIRSLADIGRVHSSSKSMTQEGNTTVSATTGQPAPLQPPTSPTNTAESHHYGRFLLPGKQQQVNPTQSQPSNGSHSTPAATALTLANQSVKAVHFQELPGSPSQGDHLQPSLSGASLTQNHSGGHLQSNNHDNILSTASATDIQQIKGNQHFMKKLPPGAEASNILVGELDFMERTICAFVRLSQAVFLGDLTEVPLPTKFIFILLGPQARSRYHEIGRAVATLLADEVFHDVAYKGKCRLDLLAGVDEFLDAVTVLPPGEWDPSIRIEPPQKIPSQDHRKAPDQPKEEVDDGAEEEKLREECGLKRTGRLFGGLINDIKRKAPWYWSDFKDAMAIQCLASFIFLYFACLTPIITFGGLLGKATNNLMAALESLVAGCVCGIIYAAFSGQPLTILSSTGPVLVFETIAYIFCDDNNIEYLPFRLWIGVWTSIILFILVALDASAFVCYITRFTEENFACLISLIFIYNAIVNLLEIRDDFRVNALPATLFNQECNCEPGENVTEFDQLNTNWSMFTRQECLANNGTLLGTGCSYYPDVFFLSIILFASTYIISFTLKEFKTTSFFPSKVRQIFNDFAVIIAILSMTLLDFLVGIPTPKLDVPEKFEPTSKERGWFIHPFGEKNKWWTSIAAIIPALLATILIFMDQQITAVIVNRKEHKLKKGGGYHLDLFVLAFLILICSFMGLPWFVAGTVLSVTHVNTLKVESECAAPGEKPKFKGVREQRVTHMAIFVMIGLSVILTPVLRCIPMPVLFGVFLYMGTSSLKDLQFFDRILIMFMPAKYQPDYTFLRQVPLKRVYLFTFIQIACLVTLWVVKTFKSTSIAFPIMLVIMIGVRKLLDLVFTQRELKILDDVMPESSRKKREEDETEKPYDKFRTPSDVPGIQFADGENLEISLYNGNIMKIPIENLQHYPEPEPNINISEEVNKSGIWKQVNNAKAINGVNHTGDSNKHHTDNNHTKKRGTKKDAMNEEERKRLSTMAEEEDEDDTPIMIKIDSPTPITTPNQSEGLVVKLNQNNETSV</sequence>
<dbReference type="PRINTS" id="PR01231">
    <property type="entry name" value="HCO3TRNSPORT"/>
</dbReference>
<dbReference type="SUPFAM" id="SSF55804">
    <property type="entry name" value="Phoshotransferase/anion transport protein"/>
    <property type="match status" value="1"/>
</dbReference>
<dbReference type="PANTHER" id="PTHR11453:SF36">
    <property type="entry name" value="ANION EXCHANGE PROTEIN"/>
    <property type="match status" value="1"/>
</dbReference>
<dbReference type="InterPro" id="IPR011531">
    <property type="entry name" value="HCO3_transpt-like_TM_dom"/>
</dbReference>
<dbReference type="GO" id="GO:0005452">
    <property type="term" value="F:solute:inorganic anion antiporter activity"/>
    <property type="evidence" value="ECO:0007669"/>
    <property type="project" value="InterPro"/>
</dbReference>
<feature type="compositionally biased region" description="Basic residues" evidence="12">
    <location>
        <begin position="43"/>
        <end position="62"/>
    </location>
</feature>
<feature type="transmembrane region" description="Helical" evidence="11">
    <location>
        <begin position="944"/>
        <end position="974"/>
    </location>
</feature>
<dbReference type="OMA" id="FCVAVRY"/>
<dbReference type="AlphaFoldDB" id="T1IXC2"/>
<keyword evidence="4" id="KW-1003">Cell membrane</keyword>
<dbReference type="PRINTS" id="PR00165">
    <property type="entry name" value="ANIONEXCHNGR"/>
</dbReference>
<comment type="subcellular location">
    <subcellularLocation>
        <location evidence="1">Cell membrane</location>
        <topology evidence="1">Multi-pass membrane protein</topology>
    </subcellularLocation>
    <subcellularLocation>
        <location evidence="11">Membrane</location>
        <topology evidence="11">Multi-pass membrane protein</topology>
    </subcellularLocation>
</comment>
<accession>T1IXC2</accession>
<feature type="transmembrane region" description="Helical" evidence="11">
    <location>
        <begin position="555"/>
        <end position="576"/>
    </location>
</feature>
<evidence type="ECO:0000313" key="15">
    <source>
        <dbReference type="EnsemblMetazoa" id="SMAR005853-PA"/>
    </source>
</evidence>
<dbReference type="Gene3D" id="1.10.287.570">
    <property type="entry name" value="Helical hairpin bin"/>
    <property type="match status" value="1"/>
</dbReference>
<protein>
    <recommendedName>
        <fullName evidence="11">Anion exchange protein</fullName>
    </recommendedName>
</protein>
<feature type="transmembrane region" description="Helical" evidence="11">
    <location>
        <begin position="1036"/>
        <end position="1054"/>
    </location>
</feature>
<keyword evidence="16" id="KW-1185">Reference proteome</keyword>
<feature type="transmembrane region" description="Helical" evidence="11">
    <location>
        <begin position="640"/>
        <end position="665"/>
    </location>
</feature>
<feature type="compositionally biased region" description="Basic and acidic residues" evidence="12">
    <location>
        <begin position="1163"/>
        <end position="1173"/>
    </location>
</feature>
<dbReference type="InterPro" id="IPR001717">
    <property type="entry name" value="Anion_exchange"/>
</dbReference>
<feature type="transmembrane region" description="Helical" evidence="11">
    <location>
        <begin position="754"/>
        <end position="772"/>
    </location>
</feature>
<evidence type="ECO:0000256" key="4">
    <source>
        <dbReference type="ARBA" id="ARBA00022475"/>
    </source>
</evidence>
<feature type="region of interest" description="Disordered" evidence="12">
    <location>
        <begin position="313"/>
        <end position="348"/>
    </location>
</feature>
<evidence type="ECO:0000256" key="8">
    <source>
        <dbReference type="ARBA" id="ARBA00023065"/>
    </source>
</evidence>
<comment type="similarity">
    <text evidence="2 11">Belongs to the anion exchanger (TC 2.A.31) family.</text>
</comment>
<keyword evidence="5" id="KW-0039">Anion exchange</keyword>
<evidence type="ECO:0000256" key="6">
    <source>
        <dbReference type="ARBA" id="ARBA00022692"/>
    </source>
</evidence>
<keyword evidence="8 11" id="KW-0406">Ion transport</keyword>
<keyword evidence="3 11" id="KW-0813">Transport</keyword>
<feature type="region of interest" description="Disordered" evidence="12">
    <location>
        <begin position="42"/>
        <end position="76"/>
    </location>
</feature>
<proteinExistence type="inferred from homology"/>
<feature type="transmembrane region" description="Helical" evidence="11">
    <location>
        <begin position="881"/>
        <end position="905"/>
    </location>
</feature>
<feature type="domain" description="Band 3 cytoplasmic" evidence="14">
    <location>
        <begin position="95"/>
        <end position="248"/>
    </location>
</feature>
<evidence type="ECO:0000256" key="3">
    <source>
        <dbReference type="ARBA" id="ARBA00022448"/>
    </source>
</evidence>
<dbReference type="STRING" id="126957.T1IXC2"/>
<dbReference type="NCBIfam" id="TIGR00834">
    <property type="entry name" value="ae"/>
    <property type="match status" value="1"/>
</dbReference>
<feature type="region of interest" description="Disordered" evidence="12">
    <location>
        <begin position="228"/>
        <end position="265"/>
    </location>
</feature>
<feature type="domain" description="Band 3 cytoplasmic" evidence="14">
    <location>
        <begin position="316"/>
        <end position="480"/>
    </location>
</feature>
<dbReference type="GO" id="GO:0008509">
    <property type="term" value="F:monoatomic anion transmembrane transporter activity"/>
    <property type="evidence" value="ECO:0007669"/>
    <property type="project" value="InterPro"/>
</dbReference>
<keyword evidence="9 11" id="KW-0472">Membrane</keyword>
<dbReference type="EMBL" id="JH431646">
    <property type="status" value="NOT_ANNOTATED_CDS"/>
    <property type="molecule type" value="Genomic_DNA"/>
</dbReference>
<dbReference type="Pfam" id="PF00955">
    <property type="entry name" value="HCO3_cotransp"/>
    <property type="match status" value="1"/>
</dbReference>
<dbReference type="InterPro" id="IPR003020">
    <property type="entry name" value="HCO3_transpt_euk"/>
</dbReference>
<feature type="transmembrane region" description="Helical" evidence="11">
    <location>
        <begin position="672"/>
        <end position="690"/>
    </location>
</feature>
<dbReference type="GO" id="GO:0051453">
    <property type="term" value="P:regulation of intracellular pH"/>
    <property type="evidence" value="ECO:0007669"/>
    <property type="project" value="TreeGrafter"/>
</dbReference>
<evidence type="ECO:0000256" key="11">
    <source>
        <dbReference type="RuleBase" id="RU362035"/>
    </source>
</evidence>
<dbReference type="InterPro" id="IPR016152">
    <property type="entry name" value="PTrfase/Anion_transptr"/>
</dbReference>
<feature type="domain" description="Bicarbonate transporter-like transmembrane" evidence="13">
    <location>
        <begin position="526"/>
        <end position="1071"/>
    </location>
</feature>
<comment type="catalytic activity">
    <reaction evidence="10">
        <text>hydrogencarbonate(in) + chloride(out) = hydrogencarbonate(out) + chloride(in)</text>
        <dbReference type="Rhea" id="RHEA:72363"/>
        <dbReference type="ChEBI" id="CHEBI:17544"/>
        <dbReference type="ChEBI" id="CHEBI:17996"/>
    </reaction>
</comment>
<dbReference type="GO" id="GO:0005886">
    <property type="term" value="C:plasma membrane"/>
    <property type="evidence" value="ECO:0007669"/>
    <property type="project" value="UniProtKB-SubCell"/>
</dbReference>
<evidence type="ECO:0000256" key="10">
    <source>
        <dbReference type="ARBA" id="ARBA00049347"/>
    </source>
</evidence>
<keyword evidence="6 11" id="KW-0812">Transmembrane</keyword>
<dbReference type="GO" id="GO:0008510">
    <property type="term" value="F:sodium:bicarbonate symporter activity"/>
    <property type="evidence" value="ECO:0007669"/>
    <property type="project" value="TreeGrafter"/>
</dbReference>
<evidence type="ECO:0000256" key="5">
    <source>
        <dbReference type="ARBA" id="ARBA00022681"/>
    </source>
</evidence>
<evidence type="ECO:0000256" key="1">
    <source>
        <dbReference type="ARBA" id="ARBA00004651"/>
    </source>
</evidence>
<evidence type="ECO:0000256" key="7">
    <source>
        <dbReference type="ARBA" id="ARBA00022989"/>
    </source>
</evidence>
<dbReference type="eggNOG" id="KOG1172">
    <property type="taxonomic scope" value="Eukaryota"/>
</dbReference>
<feature type="region of interest" description="Disordered" evidence="12">
    <location>
        <begin position="1158"/>
        <end position="1237"/>
    </location>
</feature>
<evidence type="ECO:0000256" key="12">
    <source>
        <dbReference type="SAM" id="MobiDB-lite"/>
    </source>
</evidence>
<keyword evidence="7 11" id="KW-1133">Transmembrane helix</keyword>
<dbReference type="FunFam" id="1.10.287.570:FF:000001">
    <property type="entry name" value="Anion exchange protein"/>
    <property type="match status" value="1"/>
</dbReference>
<organism evidence="15 16">
    <name type="scientific">Strigamia maritima</name>
    <name type="common">European centipede</name>
    <name type="synonym">Geophilus maritimus</name>
    <dbReference type="NCBI Taxonomy" id="126957"/>
    <lineage>
        <taxon>Eukaryota</taxon>
        <taxon>Metazoa</taxon>
        <taxon>Ecdysozoa</taxon>
        <taxon>Arthropoda</taxon>
        <taxon>Myriapoda</taxon>
        <taxon>Chilopoda</taxon>
        <taxon>Pleurostigmophora</taxon>
        <taxon>Geophilomorpha</taxon>
        <taxon>Linotaeniidae</taxon>
        <taxon>Strigamia</taxon>
    </lineage>
</organism>
<name>T1IXC2_STRMM</name>
<feature type="compositionally biased region" description="Polar residues" evidence="12">
    <location>
        <begin position="317"/>
        <end position="348"/>
    </location>
</feature>
<evidence type="ECO:0000256" key="2">
    <source>
        <dbReference type="ARBA" id="ARBA00010993"/>
    </source>
</evidence>
<evidence type="ECO:0000259" key="14">
    <source>
        <dbReference type="Pfam" id="PF07565"/>
    </source>
</evidence>
<dbReference type="EnsemblMetazoa" id="SMAR005853-RA">
    <property type="protein sequence ID" value="SMAR005853-PA"/>
    <property type="gene ID" value="SMAR005853"/>
</dbReference>
<reference evidence="15" key="2">
    <citation type="submission" date="2015-02" db="UniProtKB">
        <authorList>
            <consortium name="EnsemblMetazoa"/>
        </authorList>
    </citation>
    <scope>IDENTIFICATION</scope>
</reference>
<dbReference type="PANTHER" id="PTHR11453">
    <property type="entry name" value="ANION EXCHANGE PROTEIN"/>
    <property type="match status" value="1"/>
</dbReference>
<evidence type="ECO:0000259" key="13">
    <source>
        <dbReference type="Pfam" id="PF00955"/>
    </source>
</evidence>
<dbReference type="Pfam" id="PF07565">
    <property type="entry name" value="Band_3_cyto"/>
    <property type="match status" value="2"/>
</dbReference>
<feature type="compositionally biased region" description="Basic and acidic residues" evidence="12">
    <location>
        <begin position="492"/>
        <end position="504"/>
    </location>
</feature>
<dbReference type="HOGENOM" id="CLU_002289_5_2_1"/>
<dbReference type="PhylomeDB" id="T1IXC2"/>
<feature type="transmembrane region" description="Helical" evidence="11">
    <location>
        <begin position="792"/>
        <end position="810"/>
    </location>
</feature>
<feature type="transmembrane region" description="Helical" evidence="11">
    <location>
        <begin position="1013"/>
        <end position="1030"/>
    </location>
</feature>
<feature type="transmembrane region" description="Helical" evidence="11">
    <location>
        <begin position="583"/>
        <end position="603"/>
    </location>
</feature>
<feature type="compositionally biased region" description="Polar residues" evidence="12">
    <location>
        <begin position="1214"/>
        <end position="1237"/>
    </location>
</feature>
<feature type="compositionally biased region" description="Polar residues" evidence="12">
    <location>
        <begin position="228"/>
        <end position="248"/>
    </location>
</feature>
<feature type="region of interest" description="Disordered" evidence="12">
    <location>
        <begin position="478"/>
        <end position="514"/>
    </location>
</feature>
<dbReference type="Proteomes" id="UP000014500">
    <property type="component" value="Unassembled WGS sequence"/>
</dbReference>
<feature type="transmembrane region" description="Helical" evidence="11">
    <location>
        <begin position="841"/>
        <end position="860"/>
    </location>
</feature>
<feature type="compositionally biased region" description="Basic and acidic residues" evidence="12">
    <location>
        <begin position="1180"/>
        <end position="1191"/>
    </location>
</feature>
<dbReference type="Gene3D" id="3.40.930.10">
    <property type="entry name" value="Mannitol-specific EII, Chain A"/>
    <property type="match status" value="1"/>
</dbReference>
<dbReference type="InterPro" id="IPR013769">
    <property type="entry name" value="Band3_cytoplasmic_dom"/>
</dbReference>
<evidence type="ECO:0000256" key="9">
    <source>
        <dbReference type="ARBA" id="ARBA00023136"/>
    </source>
</evidence>
<feature type="compositionally biased region" description="Basic and acidic residues" evidence="12">
    <location>
        <begin position="63"/>
        <end position="72"/>
    </location>
</feature>
<reference evidence="16" key="1">
    <citation type="submission" date="2011-05" db="EMBL/GenBank/DDBJ databases">
        <authorList>
            <person name="Richards S.R."/>
            <person name="Qu J."/>
            <person name="Jiang H."/>
            <person name="Jhangiani S.N."/>
            <person name="Agravi P."/>
            <person name="Goodspeed R."/>
            <person name="Gross S."/>
            <person name="Mandapat C."/>
            <person name="Jackson L."/>
            <person name="Mathew T."/>
            <person name="Pu L."/>
            <person name="Thornton R."/>
            <person name="Saada N."/>
            <person name="Wilczek-Boney K.B."/>
            <person name="Lee S."/>
            <person name="Kovar C."/>
            <person name="Wu Y."/>
            <person name="Scherer S.E."/>
            <person name="Worley K.C."/>
            <person name="Muzny D.M."/>
            <person name="Gibbs R."/>
        </authorList>
    </citation>
    <scope>NUCLEOTIDE SEQUENCE</scope>
    <source>
        <strain evidence="16">Brora</strain>
    </source>
</reference>